<dbReference type="RefSeq" id="WP_189041880.1">
    <property type="nucleotide sequence ID" value="NZ_BMJQ01000001.1"/>
</dbReference>
<evidence type="ECO:0000313" key="3">
    <source>
        <dbReference type="EMBL" id="GGF01561.1"/>
    </source>
</evidence>
<dbReference type="Pfam" id="PF08495">
    <property type="entry name" value="FIST"/>
    <property type="match status" value="1"/>
</dbReference>
<dbReference type="Pfam" id="PF10442">
    <property type="entry name" value="FIST_C"/>
    <property type="match status" value="1"/>
</dbReference>
<dbReference type="PANTHER" id="PTHR40252">
    <property type="entry name" value="BLR0328 PROTEIN"/>
    <property type="match status" value="1"/>
</dbReference>
<evidence type="ECO:0000259" key="2">
    <source>
        <dbReference type="SMART" id="SM01204"/>
    </source>
</evidence>
<dbReference type="SMART" id="SM00897">
    <property type="entry name" value="FIST"/>
    <property type="match status" value="1"/>
</dbReference>
<reference evidence="3" key="2">
    <citation type="submission" date="2020-09" db="EMBL/GenBank/DDBJ databases">
        <authorList>
            <person name="Sun Q."/>
            <person name="Zhou Y."/>
        </authorList>
    </citation>
    <scope>NUCLEOTIDE SEQUENCE</scope>
    <source>
        <strain evidence="3">CGMCC 1.15725</strain>
    </source>
</reference>
<dbReference type="AlphaFoldDB" id="A0A8J2YP92"/>
<sequence>MPTTLLRRGGSDAADPWSAVGALHQQIGGPDLGFALIFCSPRYDPSQVAAAIRHYFGDTPVFGCTTAGEITPFGYISGGLSGIGFPAGDFAVAAALFENLQDFTIAVAADLTQAAMAQQAEQTSRGPLADAGSFALLLVDGMSVREEQLVSAIGNTLNGMPLVGGSAGDGLDFNRCYVFYDGRFVSDAAVLLLITTRRRFAVFKTEHFVPTDCKMVVTGADLDRRRVHEINAEPAASEYARLVGLDGQPLSPKIFAAHPVMVRVGGQYHVRAIQKVNPDHSLTFFCAIDEGIVLTVAKGVDILEDLKELFRRLRRDVGPPDLIIGCDCVLRNLEIEQRRLKAAISKLFVEQHVVGFCTYGEQYMSMHVNQTFTGVIIGAP</sequence>
<keyword evidence="4" id="KW-1185">Reference proteome</keyword>
<organism evidence="3 4">
    <name type="scientific">Aliidongia dinghuensis</name>
    <dbReference type="NCBI Taxonomy" id="1867774"/>
    <lineage>
        <taxon>Bacteria</taxon>
        <taxon>Pseudomonadati</taxon>
        <taxon>Pseudomonadota</taxon>
        <taxon>Alphaproteobacteria</taxon>
        <taxon>Rhodospirillales</taxon>
        <taxon>Dongiaceae</taxon>
        <taxon>Aliidongia</taxon>
    </lineage>
</organism>
<protein>
    <recommendedName>
        <fullName evidence="5">FIST domain containing protein</fullName>
    </recommendedName>
</protein>
<comment type="caution">
    <text evidence="3">The sequence shown here is derived from an EMBL/GenBank/DDBJ whole genome shotgun (WGS) entry which is preliminary data.</text>
</comment>
<feature type="domain" description="FIST" evidence="1">
    <location>
        <begin position="31"/>
        <end position="234"/>
    </location>
</feature>
<proteinExistence type="predicted"/>
<dbReference type="InterPro" id="IPR013702">
    <property type="entry name" value="FIST_domain_N"/>
</dbReference>
<gene>
    <name evidence="3" type="ORF">GCM10011611_03850</name>
</gene>
<name>A0A8J2YP92_9PROT</name>
<evidence type="ECO:0000259" key="1">
    <source>
        <dbReference type="SMART" id="SM00897"/>
    </source>
</evidence>
<dbReference type="SMART" id="SM01204">
    <property type="entry name" value="FIST_C"/>
    <property type="match status" value="1"/>
</dbReference>
<evidence type="ECO:0008006" key="5">
    <source>
        <dbReference type="Google" id="ProtNLM"/>
    </source>
</evidence>
<evidence type="ECO:0000313" key="4">
    <source>
        <dbReference type="Proteomes" id="UP000646365"/>
    </source>
</evidence>
<dbReference type="InterPro" id="IPR019494">
    <property type="entry name" value="FIST_C"/>
</dbReference>
<dbReference type="EMBL" id="BMJQ01000001">
    <property type="protein sequence ID" value="GGF01561.1"/>
    <property type="molecule type" value="Genomic_DNA"/>
</dbReference>
<dbReference type="PANTHER" id="PTHR40252:SF2">
    <property type="entry name" value="BLR0328 PROTEIN"/>
    <property type="match status" value="1"/>
</dbReference>
<feature type="domain" description="FIST C-domain" evidence="2">
    <location>
        <begin position="235"/>
        <end position="365"/>
    </location>
</feature>
<accession>A0A8J2YP92</accession>
<reference evidence="3" key="1">
    <citation type="journal article" date="2014" name="Int. J. Syst. Evol. Microbiol.">
        <title>Complete genome sequence of Corynebacterium casei LMG S-19264T (=DSM 44701T), isolated from a smear-ripened cheese.</title>
        <authorList>
            <consortium name="US DOE Joint Genome Institute (JGI-PGF)"/>
            <person name="Walter F."/>
            <person name="Albersmeier A."/>
            <person name="Kalinowski J."/>
            <person name="Ruckert C."/>
        </authorList>
    </citation>
    <scope>NUCLEOTIDE SEQUENCE</scope>
    <source>
        <strain evidence="3">CGMCC 1.15725</strain>
    </source>
</reference>
<dbReference type="Proteomes" id="UP000646365">
    <property type="component" value="Unassembled WGS sequence"/>
</dbReference>
<dbReference type="NCBIfam" id="NF041558">
    <property type="entry name" value="NosP"/>
    <property type="match status" value="1"/>
</dbReference>